<dbReference type="CDD" id="cd00609">
    <property type="entry name" value="AAT_like"/>
    <property type="match status" value="1"/>
</dbReference>
<proteinExistence type="inferred from homology"/>
<dbReference type="EMBL" id="CAJZBQ010000031">
    <property type="protein sequence ID" value="CAG9322345.1"/>
    <property type="molecule type" value="Genomic_DNA"/>
</dbReference>
<dbReference type="InterPro" id="IPR004839">
    <property type="entry name" value="Aminotransferase_I/II_large"/>
</dbReference>
<dbReference type="Proteomes" id="UP001162131">
    <property type="component" value="Unassembled WGS sequence"/>
</dbReference>
<dbReference type="PANTHER" id="PTHR45744">
    <property type="entry name" value="TYROSINE AMINOTRANSFERASE"/>
    <property type="match status" value="1"/>
</dbReference>
<keyword evidence="5 6" id="KW-0663">Pyridoxal phosphate</keyword>
<organism evidence="9 10">
    <name type="scientific">Blepharisma stoltei</name>
    <dbReference type="NCBI Taxonomy" id="1481888"/>
    <lineage>
        <taxon>Eukaryota</taxon>
        <taxon>Sar</taxon>
        <taxon>Alveolata</taxon>
        <taxon>Ciliophora</taxon>
        <taxon>Postciliodesmatophora</taxon>
        <taxon>Heterotrichea</taxon>
        <taxon>Heterotrichida</taxon>
        <taxon>Blepharismidae</taxon>
        <taxon>Blepharisma</taxon>
    </lineage>
</organism>
<keyword evidence="3" id="KW-0032">Aminotransferase</keyword>
<dbReference type="InterPro" id="IPR015424">
    <property type="entry name" value="PyrdxlP-dep_Trfase"/>
</dbReference>
<dbReference type="AlphaFoldDB" id="A0AAU9J8Q9"/>
<comment type="similarity">
    <text evidence="2 6">Belongs to the class-I pyridoxal-phosphate-dependent aminotransferase family.</text>
</comment>
<protein>
    <recommendedName>
        <fullName evidence="8">Aminotransferase class I/classII large domain-containing protein</fullName>
    </recommendedName>
</protein>
<evidence type="ECO:0000313" key="9">
    <source>
        <dbReference type="EMBL" id="CAG9322345.1"/>
    </source>
</evidence>
<dbReference type="Pfam" id="PF00155">
    <property type="entry name" value="Aminotran_1_2"/>
    <property type="match status" value="1"/>
</dbReference>
<evidence type="ECO:0000256" key="7">
    <source>
        <dbReference type="PIRSR" id="PIRSR000517-1"/>
    </source>
</evidence>
<evidence type="ECO:0000256" key="5">
    <source>
        <dbReference type="ARBA" id="ARBA00022898"/>
    </source>
</evidence>
<accession>A0AAU9J8Q9</accession>
<name>A0AAU9J8Q9_9CILI</name>
<evidence type="ECO:0000256" key="3">
    <source>
        <dbReference type="ARBA" id="ARBA00022576"/>
    </source>
</evidence>
<dbReference type="Gene3D" id="3.40.640.10">
    <property type="entry name" value="Type I PLP-dependent aspartate aminotransferase-like (Major domain)"/>
    <property type="match status" value="1"/>
</dbReference>
<gene>
    <name evidence="9" type="ORF">BSTOLATCC_MIC31370</name>
</gene>
<dbReference type="SUPFAM" id="SSF53383">
    <property type="entry name" value="PLP-dependent transferases"/>
    <property type="match status" value="1"/>
</dbReference>
<keyword evidence="4" id="KW-0808">Transferase</keyword>
<dbReference type="GO" id="GO:0004838">
    <property type="term" value="F:L-tyrosine-2-oxoglutarate transaminase activity"/>
    <property type="evidence" value="ECO:0007669"/>
    <property type="project" value="TreeGrafter"/>
</dbReference>
<dbReference type="InterPro" id="IPR015421">
    <property type="entry name" value="PyrdxlP-dep_Trfase_major"/>
</dbReference>
<dbReference type="PANTHER" id="PTHR45744:SF2">
    <property type="entry name" value="TYROSINE AMINOTRANSFERASE"/>
    <property type="match status" value="1"/>
</dbReference>
<evidence type="ECO:0000256" key="4">
    <source>
        <dbReference type="ARBA" id="ARBA00022679"/>
    </source>
</evidence>
<sequence>MEDWTIGASDSAMNSHNPIYTVFNKIIPPAQFHKPVLSLVAGDPSKCSDFQVHPAFVEAVCDHLRSGKGNCYSHQHGSKEAREFMAQKYSYDNIKLTFEDIIFDFGGSGAIFTIVQSLLNPGDNILAPSPGYPLYESMCQNRGCEVKHYKLKPQENWEIDFNDLDALVDDRTKLLVVINPSNPCGSVFSRDHLLQILDWAKRHRICILADEVYEYLTFEKPFIPMGSLTDEVPVFAIGTMSKLCLVPGWRCGWIKIYDKYKRCGELRRGIENFKSLVAHAPHFMVNAIPQILTSMPEGYSAEVSQKLKQRADIVYQKLSGIPELTVIPTEGSIYSMILIDTNAFRDIPNSEVFAEKLAAEEGLMLLPAECFSSESGFRIVICNPIEVLEDSMDRIKEFVKRHKIANDVEDNN</sequence>
<keyword evidence="10" id="KW-1185">Reference proteome</keyword>
<feature type="modified residue" description="N6-(pyridoxal phosphate)lysine" evidence="7">
    <location>
        <position position="242"/>
    </location>
</feature>
<dbReference type="GO" id="GO:0006572">
    <property type="term" value="P:L-tyrosine catabolic process"/>
    <property type="evidence" value="ECO:0007669"/>
    <property type="project" value="TreeGrafter"/>
</dbReference>
<feature type="domain" description="Aminotransferase class I/classII large" evidence="8">
    <location>
        <begin position="35"/>
        <end position="384"/>
    </location>
</feature>
<dbReference type="InterPro" id="IPR015422">
    <property type="entry name" value="PyrdxlP-dep_Trfase_small"/>
</dbReference>
<dbReference type="InterPro" id="IPR005958">
    <property type="entry name" value="TyrNic_aminoTrfase"/>
</dbReference>
<reference evidence="9" key="1">
    <citation type="submission" date="2021-09" db="EMBL/GenBank/DDBJ databases">
        <authorList>
            <consortium name="AG Swart"/>
            <person name="Singh M."/>
            <person name="Singh A."/>
            <person name="Seah K."/>
            <person name="Emmerich C."/>
        </authorList>
    </citation>
    <scope>NUCLEOTIDE SEQUENCE</scope>
    <source>
        <strain evidence="9">ATCC30299</strain>
    </source>
</reference>
<comment type="caution">
    <text evidence="9">The sequence shown here is derived from an EMBL/GenBank/DDBJ whole genome shotgun (WGS) entry which is preliminary data.</text>
</comment>
<dbReference type="PIRSF" id="PIRSF000517">
    <property type="entry name" value="Tyr_transaminase"/>
    <property type="match status" value="1"/>
</dbReference>
<dbReference type="Gene3D" id="3.90.1150.10">
    <property type="entry name" value="Aspartate Aminotransferase, domain 1"/>
    <property type="match status" value="1"/>
</dbReference>
<evidence type="ECO:0000256" key="2">
    <source>
        <dbReference type="ARBA" id="ARBA00007441"/>
    </source>
</evidence>
<evidence type="ECO:0000256" key="6">
    <source>
        <dbReference type="PIRNR" id="PIRNR000517"/>
    </source>
</evidence>
<evidence type="ECO:0000256" key="1">
    <source>
        <dbReference type="ARBA" id="ARBA00001933"/>
    </source>
</evidence>
<dbReference type="GO" id="GO:0030170">
    <property type="term" value="F:pyridoxal phosphate binding"/>
    <property type="evidence" value="ECO:0007669"/>
    <property type="project" value="InterPro"/>
</dbReference>
<dbReference type="NCBIfam" id="TIGR01265">
    <property type="entry name" value="tyr_nico_aTase"/>
    <property type="match status" value="1"/>
</dbReference>
<evidence type="ECO:0000313" key="10">
    <source>
        <dbReference type="Proteomes" id="UP001162131"/>
    </source>
</evidence>
<comment type="cofactor">
    <cofactor evidence="1 6 7">
        <name>pyridoxal 5'-phosphate</name>
        <dbReference type="ChEBI" id="CHEBI:597326"/>
    </cofactor>
</comment>
<evidence type="ECO:0000259" key="8">
    <source>
        <dbReference type="Pfam" id="PF00155"/>
    </source>
</evidence>